<reference evidence="2" key="1">
    <citation type="journal article" date="2019" name="Int. J. Syst. Evol. Microbiol.">
        <title>The Global Catalogue of Microorganisms (GCM) 10K type strain sequencing project: providing services to taxonomists for standard genome sequencing and annotation.</title>
        <authorList>
            <consortium name="The Broad Institute Genomics Platform"/>
            <consortium name="The Broad Institute Genome Sequencing Center for Infectious Disease"/>
            <person name="Wu L."/>
            <person name="Ma J."/>
        </authorList>
    </citation>
    <scope>NUCLEOTIDE SEQUENCE [LARGE SCALE GENOMIC DNA]</scope>
    <source>
        <strain evidence="2">JCM 15591</strain>
    </source>
</reference>
<comment type="caution">
    <text evidence="1">The sequence shown here is derived from an EMBL/GenBank/DDBJ whole genome shotgun (WGS) entry which is preliminary data.</text>
</comment>
<organism evidence="1 2">
    <name type="scientific">Nostocoides vanveenii</name>
    <dbReference type="NCBI Taxonomy" id="330835"/>
    <lineage>
        <taxon>Bacteria</taxon>
        <taxon>Bacillati</taxon>
        <taxon>Actinomycetota</taxon>
        <taxon>Actinomycetes</taxon>
        <taxon>Micrococcales</taxon>
        <taxon>Intrasporangiaceae</taxon>
        <taxon>Nostocoides</taxon>
    </lineage>
</organism>
<proteinExistence type="predicted"/>
<evidence type="ECO:0000313" key="2">
    <source>
        <dbReference type="Proteomes" id="UP001501475"/>
    </source>
</evidence>
<name>A0ABP4XC98_9MICO</name>
<sequence length="297" mass="31458">MLPRALFGDLFDDAAVFPPGNSPLDAAVAGHRRLRRSPYADLVGPLLLPPASVAAAADLAGLADLTPAPPGGAVEPEDADPGPLDVAITARPDADLVELGTAVRTAARDDRLELRGVELGWFENWRELQIDSPAIVLELPRGTEQSLALTDLATAIAEGEPGNSRIIAKFRTGRTPLWDWPPERELARVIQSAIAMDVPLKLTGGLHHAVRSTLSDGEHHGVLNILTVVADARAGRPLAELTATLARREPGPLVDRLATLTAAQVTRLRAAFSAYGCCDVLEPIHELTELGVLEGVS</sequence>
<protein>
    <submittedName>
        <fullName evidence="1">Uncharacterized protein</fullName>
    </submittedName>
</protein>
<gene>
    <name evidence="1" type="ORF">GCM10009810_32630</name>
</gene>
<accession>A0ABP4XC98</accession>
<dbReference type="EMBL" id="BAAAPN010000097">
    <property type="protein sequence ID" value="GAA1772830.1"/>
    <property type="molecule type" value="Genomic_DNA"/>
</dbReference>
<keyword evidence="2" id="KW-1185">Reference proteome</keyword>
<evidence type="ECO:0000313" key="1">
    <source>
        <dbReference type="EMBL" id="GAA1772830.1"/>
    </source>
</evidence>
<dbReference type="Proteomes" id="UP001501475">
    <property type="component" value="Unassembled WGS sequence"/>
</dbReference>